<proteinExistence type="predicted"/>
<dbReference type="AlphaFoldDB" id="L9WHZ9"/>
<evidence type="ECO:0000313" key="2">
    <source>
        <dbReference type="Proteomes" id="UP000011661"/>
    </source>
</evidence>
<dbReference type="Proteomes" id="UP000011661">
    <property type="component" value="Unassembled WGS sequence"/>
</dbReference>
<keyword evidence="2" id="KW-1185">Reference proteome</keyword>
<evidence type="ECO:0000313" key="1">
    <source>
        <dbReference type="EMBL" id="ELY49130.1"/>
    </source>
</evidence>
<sequence length="79" mass="8801">MRDRVLPCFFVAVGDFVSNFADVVLEGLSMYGFFVLMFSRQEIPEDFVDFVDGGAVSGMIDLLDDHALTQRAEEAINFG</sequence>
<gene>
    <name evidence="1" type="ORF">C495_01020</name>
</gene>
<accession>L9WHZ9</accession>
<name>L9WHZ9_9EURY</name>
<dbReference type="EMBL" id="AOHX01000007">
    <property type="protein sequence ID" value="ELY49130.1"/>
    <property type="molecule type" value="Genomic_DNA"/>
</dbReference>
<organism evidence="1 2">
    <name type="scientific">Natronorubrum sulfidifaciens JCM 14089</name>
    <dbReference type="NCBI Taxonomy" id="1230460"/>
    <lineage>
        <taxon>Archaea</taxon>
        <taxon>Methanobacteriati</taxon>
        <taxon>Methanobacteriota</taxon>
        <taxon>Stenosarchaea group</taxon>
        <taxon>Halobacteria</taxon>
        <taxon>Halobacteriales</taxon>
        <taxon>Natrialbaceae</taxon>
        <taxon>Natronorubrum</taxon>
    </lineage>
</organism>
<comment type="caution">
    <text evidence="1">The sequence shown here is derived from an EMBL/GenBank/DDBJ whole genome shotgun (WGS) entry which is preliminary data.</text>
</comment>
<protein>
    <submittedName>
        <fullName evidence="1">Uncharacterized protein</fullName>
    </submittedName>
</protein>
<reference evidence="1 2" key="1">
    <citation type="journal article" date="2014" name="PLoS Genet.">
        <title>Phylogenetically driven sequencing of extremely halophilic archaea reveals strategies for static and dynamic osmo-response.</title>
        <authorList>
            <person name="Becker E.A."/>
            <person name="Seitzer P.M."/>
            <person name="Tritt A."/>
            <person name="Larsen D."/>
            <person name="Krusor M."/>
            <person name="Yao A.I."/>
            <person name="Wu D."/>
            <person name="Madern D."/>
            <person name="Eisen J.A."/>
            <person name="Darling A.E."/>
            <person name="Facciotti M.T."/>
        </authorList>
    </citation>
    <scope>NUCLEOTIDE SEQUENCE [LARGE SCALE GENOMIC DNA]</scope>
    <source>
        <strain evidence="1 2">JCM 14089</strain>
    </source>
</reference>
<feature type="non-terminal residue" evidence="1">
    <location>
        <position position="79"/>
    </location>
</feature>